<dbReference type="InterPro" id="IPR011990">
    <property type="entry name" value="TPR-like_helical_dom_sf"/>
</dbReference>
<dbReference type="Pfam" id="PF13432">
    <property type="entry name" value="TPR_16"/>
    <property type="match status" value="1"/>
</dbReference>
<organism evidence="3 4">
    <name type="scientific">candidate division WOR-3 bacterium JGI_Cruoil_03_51_56</name>
    <dbReference type="NCBI Taxonomy" id="1973747"/>
    <lineage>
        <taxon>Bacteria</taxon>
        <taxon>Bacteria division WOR-3</taxon>
    </lineage>
</organism>
<accession>A0A235BS99</accession>
<sequence length="558" mass="62923">MLLFRCAGQKKKPEFSVFSACLRRPDSIILGLLVACSLAIAQTIPLDALLRGGRIHYAGSRYERAKEQFTKALDYYGQKADNPKLAEIHIWLGLSEARLRHFETASGHFDKALTADSASFGILRQDQQKYYWAWTALITTARRTYNRSNYDSSLTYALVALKLDPAKSQAYSLVANSYSSLGRYEDMLSTAREMLKLNAKSPEAFSLIGLYYLQKPDTLWSEEMKHARWDSCNYYYEQAIVIYESRFSKARGKLGELLKITDEEKLDEAAWNLVEKSRTRNQEELKRYIEEDLGAAKQLAQVAQLASQLFYAGNNLNISSSRAGSAVLRAASETKDEHSTRFRARAESLFQKALKYDSCDFATMFNLGIAQYQNQNDSLAQTTFEKVINGTVVPLAKLPDEERNSLLALITPKAAKIGYLKLGSAILAPIDSILATIGYPAGGYRWLYFPKLRNKEFVSATVEDVPDIFLSLESPKALENIYLLLGVSQTGIGLSFVKAKQKDAAKEKLEQALINLNMVTALNPQNAEAYHNMVHCYRETNQKKKAEQAYKKYEELSQ</sequence>
<protein>
    <recommendedName>
        <fullName evidence="5">Tetratricopeptide repeat protein</fullName>
    </recommendedName>
</protein>
<evidence type="ECO:0000256" key="1">
    <source>
        <dbReference type="ARBA" id="ARBA00022737"/>
    </source>
</evidence>
<comment type="caution">
    <text evidence="3">The sequence shown here is derived from an EMBL/GenBank/DDBJ whole genome shotgun (WGS) entry which is preliminary data.</text>
</comment>
<evidence type="ECO:0000256" key="2">
    <source>
        <dbReference type="ARBA" id="ARBA00022803"/>
    </source>
</evidence>
<dbReference type="InterPro" id="IPR019734">
    <property type="entry name" value="TPR_rpt"/>
</dbReference>
<dbReference type="SUPFAM" id="SSF48452">
    <property type="entry name" value="TPR-like"/>
    <property type="match status" value="2"/>
</dbReference>
<evidence type="ECO:0008006" key="5">
    <source>
        <dbReference type="Google" id="ProtNLM"/>
    </source>
</evidence>
<dbReference type="Pfam" id="PF13181">
    <property type="entry name" value="TPR_8"/>
    <property type="match status" value="1"/>
</dbReference>
<reference evidence="3 4" key="1">
    <citation type="submission" date="2017-07" db="EMBL/GenBank/DDBJ databases">
        <title>Recovery of genomes from metagenomes via a dereplication, aggregation, and scoring strategy.</title>
        <authorList>
            <person name="Sieber C.M."/>
            <person name="Probst A.J."/>
            <person name="Sharrar A."/>
            <person name="Thomas B.C."/>
            <person name="Hess M."/>
            <person name="Tringe S.G."/>
            <person name="Banfield J.F."/>
        </authorList>
    </citation>
    <scope>NUCLEOTIDE SEQUENCE [LARGE SCALE GENOMIC DNA]</scope>
    <source>
        <strain evidence="3">JGI_Cruoil_03_51_56</strain>
    </source>
</reference>
<dbReference type="PANTHER" id="PTHR44943:SF8">
    <property type="entry name" value="TPR REPEAT-CONTAINING PROTEIN MJ0263"/>
    <property type="match status" value="1"/>
</dbReference>
<dbReference type="Gene3D" id="1.25.40.10">
    <property type="entry name" value="Tetratricopeptide repeat domain"/>
    <property type="match status" value="3"/>
</dbReference>
<dbReference type="PANTHER" id="PTHR44943">
    <property type="entry name" value="CELLULOSE SYNTHASE OPERON PROTEIN C"/>
    <property type="match status" value="1"/>
</dbReference>
<dbReference type="InterPro" id="IPR051685">
    <property type="entry name" value="Ycf3/AcsC/BcsC/TPR_MFPF"/>
</dbReference>
<dbReference type="AlphaFoldDB" id="A0A235BS99"/>
<keyword evidence="1" id="KW-0677">Repeat</keyword>
<proteinExistence type="predicted"/>
<dbReference type="SMART" id="SM00028">
    <property type="entry name" value="TPR"/>
    <property type="match status" value="4"/>
</dbReference>
<dbReference type="Proteomes" id="UP000215559">
    <property type="component" value="Unassembled WGS sequence"/>
</dbReference>
<dbReference type="EMBL" id="NOZP01000122">
    <property type="protein sequence ID" value="OYD15104.1"/>
    <property type="molecule type" value="Genomic_DNA"/>
</dbReference>
<dbReference type="Pfam" id="PF13174">
    <property type="entry name" value="TPR_6"/>
    <property type="match status" value="1"/>
</dbReference>
<evidence type="ECO:0000313" key="3">
    <source>
        <dbReference type="EMBL" id="OYD15104.1"/>
    </source>
</evidence>
<gene>
    <name evidence="3" type="ORF">CH330_06555</name>
</gene>
<keyword evidence="2" id="KW-0802">TPR repeat</keyword>
<evidence type="ECO:0000313" key="4">
    <source>
        <dbReference type="Proteomes" id="UP000215559"/>
    </source>
</evidence>
<name>A0A235BS99_UNCW3</name>